<dbReference type="Proteomes" id="UP001248581">
    <property type="component" value="Chromosome"/>
</dbReference>
<feature type="transmembrane region" description="Helical" evidence="1">
    <location>
        <begin position="145"/>
        <end position="166"/>
    </location>
</feature>
<feature type="transmembrane region" description="Helical" evidence="1">
    <location>
        <begin position="248"/>
        <end position="274"/>
    </location>
</feature>
<organism evidence="2 3">
    <name type="scientific">Thalassotalea nanhaiensis</name>
    <dbReference type="NCBI Taxonomy" id="3065648"/>
    <lineage>
        <taxon>Bacteria</taxon>
        <taxon>Pseudomonadati</taxon>
        <taxon>Pseudomonadota</taxon>
        <taxon>Gammaproteobacteria</taxon>
        <taxon>Alteromonadales</taxon>
        <taxon>Colwelliaceae</taxon>
        <taxon>Thalassotalea</taxon>
    </lineage>
</organism>
<reference evidence="3" key="1">
    <citation type="submission" date="2023-09" db="EMBL/GenBank/DDBJ databases">
        <authorList>
            <person name="Li S."/>
            <person name="Li X."/>
            <person name="Zhang C."/>
            <person name="Zhao Z."/>
        </authorList>
    </citation>
    <scope>NUCLEOTIDE SEQUENCE [LARGE SCALE GENOMIC DNA]</scope>
    <source>
        <strain evidence="3">SQ345</strain>
    </source>
</reference>
<feature type="transmembrane region" description="Helical" evidence="1">
    <location>
        <begin position="69"/>
        <end position="93"/>
    </location>
</feature>
<protein>
    <submittedName>
        <fullName evidence="2">DUF2306 domain-containing protein</fullName>
    </submittedName>
</protein>
<keyword evidence="1" id="KW-0812">Transmembrane</keyword>
<dbReference type="EMBL" id="CP134146">
    <property type="protein sequence ID" value="WNC68736.1"/>
    <property type="molecule type" value="Genomic_DNA"/>
</dbReference>
<keyword evidence="3" id="KW-1185">Reference proteome</keyword>
<feature type="transmembrane region" description="Helical" evidence="1">
    <location>
        <begin position="114"/>
        <end position="133"/>
    </location>
</feature>
<dbReference type="RefSeq" id="WP_348387890.1">
    <property type="nucleotide sequence ID" value="NZ_CP134146.1"/>
</dbReference>
<feature type="transmembrane region" description="Helical" evidence="1">
    <location>
        <begin position="178"/>
        <end position="200"/>
    </location>
</feature>
<dbReference type="Pfam" id="PF10067">
    <property type="entry name" value="DUF2306"/>
    <property type="match status" value="1"/>
</dbReference>
<feature type="transmembrane region" description="Helical" evidence="1">
    <location>
        <begin position="216"/>
        <end position="236"/>
    </location>
</feature>
<evidence type="ECO:0000313" key="2">
    <source>
        <dbReference type="EMBL" id="WNC68736.1"/>
    </source>
</evidence>
<proteinExistence type="predicted"/>
<keyword evidence="1" id="KW-0472">Membrane</keyword>
<feature type="transmembrane region" description="Helical" evidence="1">
    <location>
        <begin position="29"/>
        <end position="49"/>
    </location>
</feature>
<name>A0ABY9TJX6_9GAMM</name>
<evidence type="ECO:0000256" key="1">
    <source>
        <dbReference type="SAM" id="Phobius"/>
    </source>
</evidence>
<dbReference type="InterPro" id="IPR018750">
    <property type="entry name" value="DUF2306_membrane"/>
</dbReference>
<keyword evidence="1" id="KW-1133">Transmembrane helix</keyword>
<evidence type="ECO:0000313" key="3">
    <source>
        <dbReference type="Proteomes" id="UP001248581"/>
    </source>
</evidence>
<sequence>MTQTTITTAGSELFAQSSNNNWLSHSAKLWFLVTVFGQWIFAFYVAMFYGSASLDGDFARWNKVMPHGYIAGDTVGNIAVGMHLLLALVVLIGGPLQLIPQIRKSAPKFHRINGRIYILTALILSIGGLFMVWTRGVAGGEIGKYSISLNAILIMAFASLAVYFAIKRDIKTHRRWAIRLFIVMGGVWFFRIGLMLWLMIHQAPVGFDPKTFEGPFLTFLGFAQYLIPLAVAQLYFKASDSTNNHHKIIMSVTLVLLTLAMAGGIVAASLGMWLPRI</sequence>
<accession>A0ABY9TJX6</accession>
<gene>
    <name evidence="2" type="ORF">RI845_00980</name>
</gene>